<gene>
    <name evidence="1" type="ORF">QFC21_003433</name>
</gene>
<accession>A0ACC2VP69</accession>
<dbReference type="Proteomes" id="UP001227268">
    <property type="component" value="Unassembled WGS sequence"/>
</dbReference>
<protein>
    <submittedName>
        <fullName evidence="1">Uncharacterized protein</fullName>
    </submittedName>
</protein>
<dbReference type="EMBL" id="JASBWT010000010">
    <property type="protein sequence ID" value="KAJ9101214.1"/>
    <property type="molecule type" value="Genomic_DNA"/>
</dbReference>
<evidence type="ECO:0000313" key="1">
    <source>
        <dbReference type="EMBL" id="KAJ9101214.1"/>
    </source>
</evidence>
<proteinExistence type="predicted"/>
<evidence type="ECO:0000313" key="2">
    <source>
        <dbReference type="Proteomes" id="UP001227268"/>
    </source>
</evidence>
<sequence length="764" mass="82102">MQTLASPTRTPRTSTTPCTPLRPSPTPQQPRYSHPYGIQSTSSGVLSSSRGTSSPNTVISTHSYQQHKSSQSIKSLLRNSSSVDDLASSSSSSDNVGNSSYSKRGDKENIVLAEAGKYDSVRTRKRTLAQRASMSDLASSSTSTTTGHHTGPGEWELDIMASPRKNVKEMREVLMHGGGVGKVGSGREVGAAGVGGRAEGEVWTNDLQKLPRRSEDGYSLTAENRQAVDFQLLPRLDGRLEESPSHVRRVVDRFGGGGHVFDDLRSPSVHRQHNHHDDEGTDDPFLSQQSAFGRYKPRTTSTASLYSAISVLSSDTDMDDEAGRTSNVIQRALQFEKGVIGRLVPKTAEEREGRVLNEAQLGDGGDECRSRDCRLGSKAVELEARDVFGDAGMTIKPRKSPLTPSLSTSHLALTPAQEVDAKDVQSASSSLAGPNALQEQTFVGSDIRSTAEREADIGHENNLGHSKFSGDTSSKLVDPFIAPTVTSIESDQSILQELASRDDISEEAPPHMSRMAQHEKAGLRPYGALRRAYTSPVSSGASPVGNRPRGGGEFPRLPTMGMGAPGMLDGPLAGDKGRRDAHRLIVATQGSMSKKEPGDTLNLFNFQPPTDSDRPQAEPLRADPTLLQDTTRRLAIVEDRIQDLERAMAEVAERQKTMHLGTTRTASSHRSATLGSKGNEASDEGGESANPGDRIKMTIAEWFAWFSGVNTTPSPSASSAATPIPFAVPANLRQIPGYVFLVGVGLSVIVVRTVFLSPYSQKGR</sequence>
<comment type="caution">
    <text evidence="1">The sequence shown here is derived from an EMBL/GenBank/DDBJ whole genome shotgun (WGS) entry which is preliminary data.</text>
</comment>
<organism evidence="1 2">
    <name type="scientific">Naganishia friedmannii</name>
    <dbReference type="NCBI Taxonomy" id="89922"/>
    <lineage>
        <taxon>Eukaryota</taxon>
        <taxon>Fungi</taxon>
        <taxon>Dikarya</taxon>
        <taxon>Basidiomycota</taxon>
        <taxon>Agaricomycotina</taxon>
        <taxon>Tremellomycetes</taxon>
        <taxon>Filobasidiales</taxon>
        <taxon>Filobasidiaceae</taxon>
        <taxon>Naganishia</taxon>
    </lineage>
</organism>
<keyword evidence="2" id="KW-1185">Reference proteome</keyword>
<reference evidence="1" key="1">
    <citation type="submission" date="2023-04" db="EMBL/GenBank/DDBJ databases">
        <title>Draft Genome sequencing of Naganishia species isolated from polar environments using Oxford Nanopore Technology.</title>
        <authorList>
            <person name="Leo P."/>
            <person name="Venkateswaran K."/>
        </authorList>
    </citation>
    <scope>NUCLEOTIDE SEQUENCE</scope>
    <source>
        <strain evidence="1">MNA-CCFEE 5423</strain>
    </source>
</reference>
<name>A0ACC2VP69_9TREE</name>